<proteinExistence type="predicted"/>
<evidence type="ECO:0000313" key="2">
    <source>
        <dbReference type="Proteomes" id="UP000054683"/>
    </source>
</evidence>
<gene>
    <name evidence="1" type="ORF">AWB69_06369</name>
</gene>
<protein>
    <submittedName>
        <fullName evidence="1">Uncharacterized protein</fullName>
    </submittedName>
</protein>
<organism evidence="1 2">
    <name type="scientific">Caballeronia udeis</name>
    <dbReference type="NCBI Taxonomy" id="1232866"/>
    <lineage>
        <taxon>Bacteria</taxon>
        <taxon>Pseudomonadati</taxon>
        <taxon>Pseudomonadota</taxon>
        <taxon>Betaproteobacteria</taxon>
        <taxon>Burkholderiales</taxon>
        <taxon>Burkholderiaceae</taxon>
        <taxon>Caballeronia</taxon>
    </lineage>
</organism>
<evidence type="ECO:0000313" key="1">
    <source>
        <dbReference type="EMBL" id="SAL58004.1"/>
    </source>
</evidence>
<name>A0A158IN51_9BURK</name>
<accession>A0A158IN51</accession>
<sequence length="232" mass="26857">MLDGGGGTRQTRLQFTQLVLRASDVETRREPVLHAFLGQAQRTLPDRDIVLQDLLFALRPAQVHIRRRCVCRKRETKCVDIMLTARQLRLCRQQFKALPAEYIGCPAKRETSARLANIAERRWRVLARIGGRGRRVEFWQERRATLGRHGLGLLHPLKCGLNIQVLAQHRAHQFMQHRVAELLPPCVGIRAVLRRVGAPVGGRYRLYGRWQIRMARRLHGARRERHAGCQRQ</sequence>
<dbReference type="Proteomes" id="UP000054683">
    <property type="component" value="Unassembled WGS sequence"/>
</dbReference>
<dbReference type="EMBL" id="FCOK02000057">
    <property type="protein sequence ID" value="SAL58004.1"/>
    <property type="molecule type" value="Genomic_DNA"/>
</dbReference>
<reference evidence="1 2" key="1">
    <citation type="submission" date="2016-01" db="EMBL/GenBank/DDBJ databases">
        <authorList>
            <person name="Oliw E.H."/>
        </authorList>
    </citation>
    <scope>NUCLEOTIDE SEQUENCE [LARGE SCALE GENOMIC DNA]</scope>
    <source>
        <strain evidence="1">LMG 27134</strain>
    </source>
</reference>
<dbReference type="AlphaFoldDB" id="A0A158IN51"/>